<evidence type="ECO:0000256" key="9">
    <source>
        <dbReference type="ARBA" id="ARBA00040345"/>
    </source>
</evidence>
<dbReference type="Gene3D" id="3.90.550.10">
    <property type="entry name" value="Spore Coat Polysaccharide Biosynthesis Protein SpsA, Chain A"/>
    <property type="match status" value="1"/>
</dbReference>
<keyword evidence="5" id="KW-0472">Membrane</keyword>
<dbReference type="Proteomes" id="UP000636579">
    <property type="component" value="Unassembled WGS sequence"/>
</dbReference>
<dbReference type="CDD" id="cd00761">
    <property type="entry name" value="Glyco_tranf_GTA_type"/>
    <property type="match status" value="1"/>
</dbReference>
<comment type="subcellular location">
    <subcellularLocation>
        <location evidence="1">Cell membrane</location>
    </subcellularLocation>
</comment>
<comment type="similarity">
    <text evidence="8">Belongs to the glycosyltransferase 2 family. CrtQ subfamily.</text>
</comment>
<name>A0ABR9JAL9_9MICC</name>
<dbReference type="PANTHER" id="PTHR43646:SF2">
    <property type="entry name" value="GLYCOSYLTRANSFERASE 2-LIKE DOMAIN-CONTAINING PROTEIN"/>
    <property type="match status" value="1"/>
</dbReference>
<proteinExistence type="inferred from homology"/>
<evidence type="ECO:0000256" key="2">
    <source>
        <dbReference type="ARBA" id="ARBA00022475"/>
    </source>
</evidence>
<keyword evidence="2" id="KW-1003">Cell membrane</keyword>
<evidence type="ECO:0000256" key="6">
    <source>
        <dbReference type="ARBA" id="ARBA00037281"/>
    </source>
</evidence>
<keyword evidence="4" id="KW-0808">Transferase</keyword>
<dbReference type="InterPro" id="IPR001173">
    <property type="entry name" value="Glyco_trans_2-like"/>
</dbReference>
<dbReference type="EMBL" id="JADBEE010000002">
    <property type="protein sequence ID" value="MBE1515894.1"/>
    <property type="molecule type" value="Genomic_DNA"/>
</dbReference>
<dbReference type="Pfam" id="PF00535">
    <property type="entry name" value="Glycos_transf_2"/>
    <property type="match status" value="1"/>
</dbReference>
<dbReference type="SUPFAM" id="SSF53448">
    <property type="entry name" value="Nucleotide-diphospho-sugar transferases"/>
    <property type="match status" value="1"/>
</dbReference>
<evidence type="ECO:0000259" key="10">
    <source>
        <dbReference type="Pfam" id="PF00535"/>
    </source>
</evidence>
<comment type="function">
    <text evidence="6">Catalyzes the glycosylation of 4,4'-diaponeurosporenoate, i.e. the esterification of glucose at the C1'' position with the carboxyl group of 4,4'-diaponeurosporenic acid, to form glycosyl-4,4'-diaponeurosporenoate. This is a step in the biosynthesis of staphyloxanthin, an orange pigment present in most staphylococci strains.</text>
</comment>
<evidence type="ECO:0000256" key="1">
    <source>
        <dbReference type="ARBA" id="ARBA00004236"/>
    </source>
</evidence>
<evidence type="ECO:0000313" key="11">
    <source>
        <dbReference type="EMBL" id="MBE1515894.1"/>
    </source>
</evidence>
<comment type="pathway">
    <text evidence="7">Carotenoid biosynthesis; staphyloxanthin biosynthesis; staphyloxanthin from farnesyl diphosphate: step 4/5.</text>
</comment>
<keyword evidence="3" id="KW-0328">Glycosyltransferase</keyword>
<protein>
    <recommendedName>
        <fullName evidence="9">4,4'-diaponeurosporenoate glycosyltransferase</fullName>
    </recommendedName>
</protein>
<evidence type="ECO:0000256" key="4">
    <source>
        <dbReference type="ARBA" id="ARBA00022679"/>
    </source>
</evidence>
<comment type="caution">
    <text evidence="11">The sequence shown here is derived from an EMBL/GenBank/DDBJ whole genome shotgun (WGS) entry which is preliminary data.</text>
</comment>
<organism evidence="11 12">
    <name type="scientific">Nesterenkonia halotolerans</name>
    <dbReference type="NCBI Taxonomy" id="225325"/>
    <lineage>
        <taxon>Bacteria</taxon>
        <taxon>Bacillati</taxon>
        <taxon>Actinomycetota</taxon>
        <taxon>Actinomycetes</taxon>
        <taxon>Micrococcales</taxon>
        <taxon>Micrococcaceae</taxon>
        <taxon>Nesterenkonia</taxon>
    </lineage>
</organism>
<evidence type="ECO:0000256" key="7">
    <source>
        <dbReference type="ARBA" id="ARBA00037904"/>
    </source>
</evidence>
<evidence type="ECO:0000256" key="8">
    <source>
        <dbReference type="ARBA" id="ARBA00038120"/>
    </source>
</evidence>
<evidence type="ECO:0000256" key="3">
    <source>
        <dbReference type="ARBA" id="ARBA00022676"/>
    </source>
</evidence>
<dbReference type="PANTHER" id="PTHR43646">
    <property type="entry name" value="GLYCOSYLTRANSFERASE"/>
    <property type="match status" value="1"/>
</dbReference>
<dbReference type="InterPro" id="IPR029044">
    <property type="entry name" value="Nucleotide-diphossugar_trans"/>
</dbReference>
<evidence type="ECO:0000256" key="5">
    <source>
        <dbReference type="ARBA" id="ARBA00023136"/>
    </source>
</evidence>
<reference evidence="11 12" key="1">
    <citation type="submission" date="2020-10" db="EMBL/GenBank/DDBJ databases">
        <title>Sequencing the genomes of 1000 actinobacteria strains.</title>
        <authorList>
            <person name="Klenk H.-P."/>
        </authorList>
    </citation>
    <scope>NUCLEOTIDE SEQUENCE [LARGE SCALE GENOMIC DNA]</scope>
    <source>
        <strain evidence="11 12">DSM 15474</strain>
    </source>
</reference>
<dbReference type="RefSeq" id="WP_192592667.1">
    <property type="nucleotide sequence ID" value="NZ_JADBEE010000002.1"/>
</dbReference>
<accession>A0ABR9JAL9</accession>
<keyword evidence="12" id="KW-1185">Reference proteome</keyword>
<gene>
    <name evidence="11" type="ORF">H4W26_002686</name>
</gene>
<evidence type="ECO:0000313" key="12">
    <source>
        <dbReference type="Proteomes" id="UP000636579"/>
    </source>
</evidence>
<feature type="domain" description="Glycosyltransferase 2-like" evidence="10">
    <location>
        <begin position="9"/>
        <end position="162"/>
    </location>
</feature>
<sequence>MTGRPSTVSVVIPVKDDSTELAVCLAALHAQTRPAEEIIVVDNASSDDSAATARAHGATVLSCLEPGIPAASAAGYDAATGDLILRLDADCVPPACWIQDVISAFEKQPQVAALTGPARFIDGPALLRPPLVAAYLLAYRCFSLPALGHQPLFGSNLAMRREAWQSVRLGVHREDPEIHDDLDLSFHLGERHRLGRVRGEPMGISMRPFRNARSFQRRMRRGLRTVTIHWPQDFPPYRWRRMRTRRHGAEGSPAQEGRTHGHA</sequence>